<keyword evidence="4" id="KW-1185">Reference proteome</keyword>
<feature type="transmembrane region" description="Helical" evidence="2">
    <location>
        <begin position="130"/>
        <end position="150"/>
    </location>
</feature>
<feature type="transmembrane region" description="Helical" evidence="2">
    <location>
        <begin position="157"/>
        <end position="177"/>
    </location>
</feature>
<evidence type="ECO:0000256" key="2">
    <source>
        <dbReference type="SAM" id="Phobius"/>
    </source>
</evidence>
<dbReference type="PATRIC" id="fig|1125724.3.peg.614"/>
<protein>
    <recommendedName>
        <fullName evidence="5">TANK-binding kinase 1-binding protein (TBK1-binding protein 1)</fullName>
    </recommendedName>
</protein>
<sequence>MEGMGLSQGQKRRRYGTNTKAAHTPGGGTPDPQHSETRELRQFMEERAAHDQATGRGSRVFLHVAVAISLLMGVYLFAWVLPGYGRLAGAPVPELSLALSTDALGSFAHGLSSSSAGDALGPYTYAHRSVGLAFAVFFGLSVAGLSWAATAKKPLRVLLTALPLVYSAVFTATIFAVDASLADPAHQPGALVVLLPLGWALLVLSLLSLAYRGVRAFKRAVAAFIAGGPPTE</sequence>
<comment type="caution">
    <text evidence="3">The sequence shown here is derived from an EMBL/GenBank/DDBJ whole genome shotgun (WGS) entry which is preliminary data.</text>
</comment>
<feature type="transmembrane region" description="Helical" evidence="2">
    <location>
        <begin position="189"/>
        <end position="211"/>
    </location>
</feature>
<evidence type="ECO:0000313" key="3">
    <source>
        <dbReference type="EMBL" id="EID51646.1"/>
    </source>
</evidence>
<evidence type="ECO:0008006" key="5">
    <source>
        <dbReference type="Google" id="ProtNLM"/>
    </source>
</evidence>
<dbReference type="AlphaFoldDB" id="I0UUU3"/>
<evidence type="ECO:0000313" key="4">
    <source>
        <dbReference type="Proteomes" id="UP000004863"/>
    </source>
</evidence>
<keyword evidence="2" id="KW-0472">Membrane</keyword>
<gene>
    <name evidence="3" type="ORF">HMPREF1324_1625</name>
</gene>
<proteinExistence type="predicted"/>
<feature type="region of interest" description="Disordered" evidence="1">
    <location>
        <begin position="1"/>
        <end position="36"/>
    </location>
</feature>
<accession>I0UUU3</accession>
<dbReference type="EMBL" id="AJJQ01000017">
    <property type="protein sequence ID" value="EID51646.1"/>
    <property type="molecule type" value="Genomic_DNA"/>
</dbReference>
<feature type="transmembrane region" description="Helical" evidence="2">
    <location>
        <begin position="60"/>
        <end position="81"/>
    </location>
</feature>
<dbReference type="Proteomes" id="UP000004863">
    <property type="component" value="Unassembled WGS sequence"/>
</dbReference>
<keyword evidence="2" id="KW-1133">Transmembrane helix</keyword>
<keyword evidence="2" id="KW-0812">Transmembrane</keyword>
<name>I0UUU3_9MICC</name>
<evidence type="ECO:0000256" key="1">
    <source>
        <dbReference type="SAM" id="MobiDB-lite"/>
    </source>
</evidence>
<dbReference type="OrthoDB" id="4883587at2"/>
<organism evidence="3 4">
    <name type="scientific">Rothia aeria F0474</name>
    <dbReference type="NCBI Taxonomy" id="1125724"/>
    <lineage>
        <taxon>Bacteria</taxon>
        <taxon>Bacillati</taxon>
        <taxon>Actinomycetota</taxon>
        <taxon>Actinomycetes</taxon>
        <taxon>Micrococcales</taxon>
        <taxon>Micrococcaceae</taxon>
        <taxon>Rothia</taxon>
    </lineage>
</organism>
<reference evidence="3" key="1">
    <citation type="submission" date="2012-03" db="EMBL/GenBank/DDBJ databases">
        <authorList>
            <person name="Durkin A.S."/>
            <person name="McCorrison J."/>
            <person name="Torralba M."/>
            <person name="Gillis M."/>
            <person name="Methe B."/>
            <person name="Sutton G."/>
            <person name="Nelson K.E."/>
        </authorList>
    </citation>
    <scope>NUCLEOTIDE SEQUENCE [LARGE SCALE GENOMIC DNA]</scope>
    <source>
        <strain evidence="3">F0474</strain>
    </source>
</reference>